<dbReference type="eggNOG" id="KOG3077">
    <property type="taxonomic scope" value="Eukaryota"/>
</dbReference>
<feature type="region of interest" description="Disordered" evidence="2">
    <location>
        <begin position="1"/>
        <end position="35"/>
    </location>
</feature>
<protein>
    <recommendedName>
        <fullName evidence="1">Defective in cullin neddylation protein</fullName>
    </recommendedName>
</protein>
<evidence type="ECO:0000256" key="1">
    <source>
        <dbReference type="RuleBase" id="RU410713"/>
    </source>
</evidence>
<dbReference type="InterPro" id="IPR014764">
    <property type="entry name" value="DCN-prot"/>
</dbReference>
<dbReference type="PANTHER" id="PTHR12281">
    <property type="entry name" value="RP42 RELATED"/>
    <property type="match status" value="1"/>
</dbReference>
<dbReference type="EMBL" id="AMGY01000004">
    <property type="protein sequence ID" value="EXJ84103.1"/>
    <property type="molecule type" value="Genomic_DNA"/>
</dbReference>
<evidence type="ECO:0000313" key="5">
    <source>
        <dbReference type="Proteomes" id="UP000019478"/>
    </source>
</evidence>
<dbReference type="PROSITE" id="PS51229">
    <property type="entry name" value="DCUN1"/>
    <property type="match status" value="1"/>
</dbReference>
<dbReference type="AlphaFoldDB" id="W9XV41"/>
<proteinExistence type="predicted"/>
<reference evidence="4 5" key="1">
    <citation type="submission" date="2013-03" db="EMBL/GenBank/DDBJ databases">
        <title>The Genome Sequence of Capronia epimyces CBS 606.96.</title>
        <authorList>
            <consortium name="The Broad Institute Genomics Platform"/>
            <person name="Cuomo C."/>
            <person name="de Hoog S."/>
            <person name="Gorbushina A."/>
            <person name="Walker B."/>
            <person name="Young S.K."/>
            <person name="Zeng Q."/>
            <person name="Gargeya S."/>
            <person name="Fitzgerald M."/>
            <person name="Haas B."/>
            <person name="Abouelleil A."/>
            <person name="Allen A.W."/>
            <person name="Alvarado L."/>
            <person name="Arachchi H.M."/>
            <person name="Berlin A.M."/>
            <person name="Chapman S.B."/>
            <person name="Gainer-Dewar J."/>
            <person name="Goldberg J."/>
            <person name="Griggs A."/>
            <person name="Gujja S."/>
            <person name="Hansen M."/>
            <person name="Howarth C."/>
            <person name="Imamovic A."/>
            <person name="Ireland A."/>
            <person name="Larimer J."/>
            <person name="McCowan C."/>
            <person name="Murphy C."/>
            <person name="Pearson M."/>
            <person name="Poon T.W."/>
            <person name="Priest M."/>
            <person name="Roberts A."/>
            <person name="Saif S."/>
            <person name="Shea T."/>
            <person name="Sisk P."/>
            <person name="Sykes S."/>
            <person name="Wortman J."/>
            <person name="Nusbaum C."/>
            <person name="Birren B."/>
        </authorList>
    </citation>
    <scope>NUCLEOTIDE SEQUENCE [LARGE SCALE GENOMIC DNA]</scope>
    <source>
        <strain evidence="4 5">CBS 606.96</strain>
    </source>
</reference>
<evidence type="ECO:0000259" key="3">
    <source>
        <dbReference type="PROSITE" id="PS51229"/>
    </source>
</evidence>
<dbReference type="Gene3D" id="1.10.238.10">
    <property type="entry name" value="EF-hand"/>
    <property type="match status" value="1"/>
</dbReference>
<dbReference type="Gene3D" id="1.10.238.200">
    <property type="entry name" value="Cullin, PONY binding domain"/>
    <property type="match status" value="1"/>
</dbReference>
<dbReference type="InterPro" id="IPR042460">
    <property type="entry name" value="DCN1-like_PONY"/>
</dbReference>
<accession>W9XV41</accession>
<comment type="function">
    <text evidence="1">Neddylation of cullins play an essential role in the regulation of SCF-type complexes activity.</text>
</comment>
<evidence type="ECO:0000313" key="4">
    <source>
        <dbReference type="EMBL" id="EXJ84103.1"/>
    </source>
</evidence>
<dbReference type="PANTHER" id="PTHR12281:SF31">
    <property type="entry name" value="DCN1-LIKE PROTEIN 3"/>
    <property type="match status" value="1"/>
</dbReference>
<dbReference type="Proteomes" id="UP000019478">
    <property type="component" value="Unassembled WGS sequence"/>
</dbReference>
<dbReference type="InterPro" id="IPR005176">
    <property type="entry name" value="PONY_dom"/>
</dbReference>
<dbReference type="GO" id="GO:0031624">
    <property type="term" value="F:ubiquitin conjugating enzyme binding"/>
    <property type="evidence" value="ECO:0007669"/>
    <property type="project" value="TreeGrafter"/>
</dbReference>
<dbReference type="GO" id="GO:0045116">
    <property type="term" value="P:protein neddylation"/>
    <property type="evidence" value="ECO:0007669"/>
    <property type="project" value="TreeGrafter"/>
</dbReference>
<dbReference type="HOGENOM" id="CLU_047042_1_1_1"/>
<dbReference type="GO" id="GO:0032182">
    <property type="term" value="F:ubiquitin-like protein binding"/>
    <property type="evidence" value="ECO:0007669"/>
    <property type="project" value="TreeGrafter"/>
</dbReference>
<feature type="region of interest" description="Disordered" evidence="2">
    <location>
        <begin position="57"/>
        <end position="84"/>
    </location>
</feature>
<sequence length="310" mass="34557">MPGKRKSNETSSMPGSNPPKDKKVRMVPKSSHSNVAATVSTAITTVVGGITAKLPARVKSSKSGAKAQRSKPAGFYQSGSSNSAVSPIQQNLNKLFDQYRDTPQEAPDKIGIEGAQQYLTDLGVDLDEVAHLAICDLLQCPSIGEFERDSFISGWRSVSTPDKLYDTIARQAQYIDIIRKKLAKDPAYFKQVYRNAFKLAKPEGQRSVPMDSAIEFWNMFFREGKGGIQWNTPTTEWLDLWCAHYETHSKRPVNKDLWNMVCELVLKTREPGGESLEWWTEDGAWPMAVDDFVASVKAKRKSEGDTMDVS</sequence>
<feature type="domain" description="DCUN1" evidence="3">
    <location>
        <begin position="87"/>
        <end position="297"/>
    </location>
</feature>
<organism evidence="4 5">
    <name type="scientific">Capronia epimyces CBS 606.96</name>
    <dbReference type="NCBI Taxonomy" id="1182542"/>
    <lineage>
        <taxon>Eukaryota</taxon>
        <taxon>Fungi</taxon>
        <taxon>Dikarya</taxon>
        <taxon>Ascomycota</taxon>
        <taxon>Pezizomycotina</taxon>
        <taxon>Eurotiomycetes</taxon>
        <taxon>Chaetothyriomycetidae</taxon>
        <taxon>Chaetothyriales</taxon>
        <taxon>Herpotrichiellaceae</taxon>
        <taxon>Capronia</taxon>
    </lineage>
</organism>
<dbReference type="RefSeq" id="XP_007733088.1">
    <property type="nucleotide sequence ID" value="XM_007734898.1"/>
</dbReference>
<gene>
    <name evidence="4" type="ORF">A1O3_04770</name>
</gene>
<dbReference type="GO" id="GO:0097602">
    <property type="term" value="F:cullin family protein binding"/>
    <property type="evidence" value="ECO:0007669"/>
    <property type="project" value="TreeGrafter"/>
</dbReference>
<dbReference type="GO" id="GO:0000151">
    <property type="term" value="C:ubiquitin ligase complex"/>
    <property type="evidence" value="ECO:0007669"/>
    <property type="project" value="TreeGrafter"/>
</dbReference>
<keyword evidence="5" id="KW-1185">Reference proteome</keyword>
<name>W9XV41_9EURO</name>
<dbReference type="OrthoDB" id="27198at2759"/>
<dbReference type="GeneID" id="19168888"/>
<evidence type="ECO:0000256" key="2">
    <source>
        <dbReference type="SAM" id="MobiDB-lite"/>
    </source>
</evidence>
<dbReference type="Pfam" id="PF03556">
    <property type="entry name" value="Cullin_binding"/>
    <property type="match status" value="1"/>
</dbReference>
<comment type="caution">
    <text evidence="4">The sequence shown here is derived from an EMBL/GenBank/DDBJ whole genome shotgun (WGS) entry which is preliminary data.</text>
</comment>
<dbReference type="STRING" id="1182542.W9XV41"/>